<feature type="binding site" evidence="4">
    <location>
        <position position="214"/>
    </location>
    <ligand>
        <name>Mg(2+)</name>
        <dbReference type="ChEBI" id="CHEBI:18420"/>
        <label>1</label>
        <note>catalytic</note>
    </ligand>
</feature>
<gene>
    <name evidence="5" type="ORF">GCM10011309_22670</name>
</gene>
<dbReference type="PRINTS" id="PR00377">
    <property type="entry name" value="IMPHPHTASES"/>
</dbReference>
<dbReference type="SUPFAM" id="SSF56655">
    <property type="entry name" value="Carbohydrate phosphatase"/>
    <property type="match status" value="1"/>
</dbReference>
<evidence type="ECO:0000256" key="1">
    <source>
        <dbReference type="ARBA" id="ARBA00009759"/>
    </source>
</evidence>
<dbReference type="GO" id="GO:0006020">
    <property type="term" value="P:inositol metabolic process"/>
    <property type="evidence" value="ECO:0007669"/>
    <property type="project" value="TreeGrafter"/>
</dbReference>
<dbReference type="Pfam" id="PF13773">
    <property type="entry name" value="DUF4170"/>
    <property type="match status" value="1"/>
</dbReference>
<evidence type="ECO:0008006" key="7">
    <source>
        <dbReference type="Google" id="ProtNLM"/>
    </source>
</evidence>
<dbReference type="GO" id="GO:0046854">
    <property type="term" value="P:phosphatidylinositol phosphate biosynthetic process"/>
    <property type="evidence" value="ECO:0007669"/>
    <property type="project" value="InterPro"/>
</dbReference>
<dbReference type="PANTHER" id="PTHR20854:SF4">
    <property type="entry name" value="INOSITOL-1-MONOPHOSPHATASE-RELATED"/>
    <property type="match status" value="1"/>
</dbReference>
<evidence type="ECO:0000313" key="6">
    <source>
        <dbReference type="Proteomes" id="UP000600865"/>
    </source>
</evidence>
<dbReference type="GO" id="GO:0008934">
    <property type="term" value="F:inositol monophosphate 1-phosphatase activity"/>
    <property type="evidence" value="ECO:0007669"/>
    <property type="project" value="TreeGrafter"/>
</dbReference>
<comment type="cofactor">
    <cofactor evidence="4">
        <name>Mg(2+)</name>
        <dbReference type="ChEBI" id="CHEBI:18420"/>
    </cofactor>
</comment>
<dbReference type="GO" id="GO:0046872">
    <property type="term" value="F:metal ion binding"/>
    <property type="evidence" value="ECO:0007669"/>
    <property type="project" value="UniProtKB-KW"/>
</dbReference>
<protein>
    <recommendedName>
        <fullName evidence="7">Myo-inositol-1(Or 4)-monophosphatase</fullName>
    </recommendedName>
</protein>
<comment type="similarity">
    <text evidence="1">Belongs to the inositol monophosphatase superfamily.</text>
</comment>
<dbReference type="Gene3D" id="3.40.190.80">
    <property type="match status" value="1"/>
</dbReference>
<dbReference type="InterPro" id="IPR025226">
    <property type="entry name" value="DUF4170"/>
</dbReference>
<reference evidence="5 6" key="1">
    <citation type="journal article" date="2014" name="Int. J. Syst. Evol. Microbiol.">
        <title>Complete genome sequence of Corynebacterium casei LMG S-19264T (=DSM 44701T), isolated from a smear-ripened cheese.</title>
        <authorList>
            <consortium name="US DOE Joint Genome Institute (JGI-PGF)"/>
            <person name="Walter F."/>
            <person name="Albersmeier A."/>
            <person name="Kalinowski J."/>
            <person name="Ruckert C."/>
        </authorList>
    </citation>
    <scope>NUCLEOTIDE SEQUENCE [LARGE SCALE GENOMIC DNA]</scope>
    <source>
        <strain evidence="5 6">KCTC 23968</strain>
    </source>
</reference>
<dbReference type="PROSITE" id="PS00630">
    <property type="entry name" value="IMP_2"/>
    <property type="match status" value="1"/>
</dbReference>
<keyword evidence="6" id="KW-1185">Reference proteome</keyword>
<dbReference type="CDD" id="cd01638">
    <property type="entry name" value="CysQ"/>
    <property type="match status" value="1"/>
</dbReference>
<evidence type="ECO:0000256" key="2">
    <source>
        <dbReference type="ARBA" id="ARBA00022723"/>
    </source>
</evidence>
<sequence length="371" mass="40424">MPDLSQLDPSCALPEADLDLLRDIVRKAGGIAKAAFEANDSKTWNKSDSSPVTDADIAVNDFLFEHLRDARPDYGWLSEETKDDYSRHACPRSFVVDPIDGTRAFIDRTPNFAVSVAIIEKGQSIAGVVFNPLMDELYEACIGGGARLNAKPISATDPEKIAGIHMVGYPRKFRKLDFPEMNVSVANSMAYRICKVASGEADATIAFTPKSDWDLAAAALIATEAGAVITDIRGKIPQFDTETTSGLGVICAGPTLHALLLAEVKPHLAQFTQGRDYKFLGTRMSDRNRSAEAMKSVQLLHLVIGGELIDPNRTEFKDLTAVDFVGAYANIEEARKAWKSAAQRTVDNAHMRYFILHAHDLIDPDGDGIIG</sequence>
<feature type="binding site" evidence="4">
    <location>
        <position position="79"/>
    </location>
    <ligand>
        <name>Mg(2+)</name>
        <dbReference type="ChEBI" id="CHEBI:18420"/>
        <label>1</label>
        <note>catalytic</note>
    </ligand>
</feature>
<dbReference type="Gene3D" id="3.30.540.10">
    <property type="entry name" value="Fructose-1,6-Bisphosphatase, subunit A, domain 1"/>
    <property type="match status" value="1"/>
</dbReference>
<proteinExistence type="inferred from homology"/>
<feature type="binding site" evidence="4">
    <location>
        <position position="100"/>
    </location>
    <ligand>
        <name>Mg(2+)</name>
        <dbReference type="ChEBI" id="CHEBI:18420"/>
        <label>1</label>
        <note>catalytic</note>
    </ligand>
</feature>
<dbReference type="Proteomes" id="UP000600865">
    <property type="component" value="Unassembled WGS sequence"/>
</dbReference>
<accession>A0A918KRK0</accession>
<dbReference type="InterPro" id="IPR000760">
    <property type="entry name" value="Inositol_monophosphatase-like"/>
</dbReference>
<organism evidence="5 6">
    <name type="scientific">Litorimonas cladophorae</name>
    <dbReference type="NCBI Taxonomy" id="1220491"/>
    <lineage>
        <taxon>Bacteria</taxon>
        <taxon>Pseudomonadati</taxon>
        <taxon>Pseudomonadota</taxon>
        <taxon>Alphaproteobacteria</taxon>
        <taxon>Maricaulales</taxon>
        <taxon>Robiginitomaculaceae</taxon>
    </lineage>
</organism>
<dbReference type="PANTHER" id="PTHR20854">
    <property type="entry name" value="INOSITOL MONOPHOSPHATASE"/>
    <property type="match status" value="1"/>
</dbReference>
<comment type="caution">
    <text evidence="5">The sequence shown here is derived from an EMBL/GenBank/DDBJ whole genome shotgun (WGS) entry which is preliminary data.</text>
</comment>
<feature type="binding site" evidence="4">
    <location>
        <position position="99"/>
    </location>
    <ligand>
        <name>Mg(2+)</name>
        <dbReference type="ChEBI" id="CHEBI:18420"/>
        <label>1</label>
        <note>catalytic</note>
    </ligand>
</feature>
<dbReference type="Pfam" id="PF00459">
    <property type="entry name" value="Inositol_P"/>
    <property type="match status" value="1"/>
</dbReference>
<dbReference type="Gene3D" id="3.30.70.2400">
    <property type="entry name" value="Uncharacterised protein PF13773, DUF4170"/>
    <property type="match status" value="1"/>
</dbReference>
<dbReference type="GO" id="GO:0007165">
    <property type="term" value="P:signal transduction"/>
    <property type="evidence" value="ECO:0007669"/>
    <property type="project" value="TreeGrafter"/>
</dbReference>
<name>A0A918KRK0_9PROT</name>
<evidence type="ECO:0000256" key="4">
    <source>
        <dbReference type="PIRSR" id="PIRSR600760-2"/>
    </source>
</evidence>
<feature type="binding site" evidence="4">
    <location>
        <position position="97"/>
    </location>
    <ligand>
        <name>Mg(2+)</name>
        <dbReference type="ChEBI" id="CHEBI:18420"/>
        <label>1</label>
        <note>catalytic</note>
    </ligand>
</feature>
<keyword evidence="3 4" id="KW-0460">Magnesium</keyword>
<evidence type="ECO:0000256" key="3">
    <source>
        <dbReference type="ARBA" id="ARBA00022842"/>
    </source>
</evidence>
<keyword evidence="2 4" id="KW-0479">Metal-binding</keyword>
<dbReference type="InterPro" id="IPR020550">
    <property type="entry name" value="Inositol_monophosphatase_CS"/>
</dbReference>
<evidence type="ECO:0000313" key="5">
    <source>
        <dbReference type="EMBL" id="GGX71916.1"/>
    </source>
</evidence>
<dbReference type="AlphaFoldDB" id="A0A918KRK0"/>
<dbReference type="RefSeq" id="WP_189585881.1">
    <property type="nucleotide sequence ID" value="NZ_BMYV01000002.1"/>
</dbReference>
<dbReference type="EMBL" id="BMYV01000002">
    <property type="protein sequence ID" value="GGX71916.1"/>
    <property type="molecule type" value="Genomic_DNA"/>
</dbReference>